<protein>
    <recommendedName>
        <fullName evidence="2">Extracellular mutant protein 11 C-terminal domain-containing protein</fullName>
    </recommendedName>
</protein>
<dbReference type="HOGENOM" id="CLU_136879_0_0_1"/>
<dbReference type="AlphaFoldDB" id="N1PNR3"/>
<dbReference type="OrthoDB" id="5346740at2759"/>
<feature type="domain" description="Extracellular mutant protein 11 C-terminal" evidence="2">
    <location>
        <begin position="1"/>
        <end position="123"/>
    </location>
</feature>
<dbReference type="GO" id="GO:0001164">
    <property type="term" value="F:RNA polymerase I core promoter sequence-specific DNA binding"/>
    <property type="evidence" value="ECO:0007669"/>
    <property type="project" value="TreeGrafter"/>
</dbReference>
<evidence type="ECO:0000313" key="3">
    <source>
        <dbReference type="EMBL" id="EME44064.1"/>
    </source>
</evidence>
<accession>N1PNR3</accession>
<feature type="compositionally biased region" description="Basic and acidic residues" evidence="1">
    <location>
        <begin position="89"/>
        <end position="117"/>
    </location>
</feature>
<dbReference type="Pfam" id="PF15463">
    <property type="entry name" value="ECM11"/>
    <property type="match status" value="1"/>
</dbReference>
<dbReference type="InterPro" id="IPR053029">
    <property type="entry name" value="RNA_pol_I-specific_init_factor"/>
</dbReference>
<evidence type="ECO:0000256" key="1">
    <source>
        <dbReference type="SAM" id="MobiDB-lite"/>
    </source>
</evidence>
<dbReference type="PANTHER" id="PTHR28244:SF1">
    <property type="entry name" value="RNA POLYMERASE I-SPECIFIC TRANSCRIPTION INITIATION FACTOR RRN11"/>
    <property type="match status" value="1"/>
</dbReference>
<feature type="region of interest" description="Disordered" evidence="1">
    <location>
        <begin position="89"/>
        <end position="120"/>
    </location>
</feature>
<dbReference type="EMBL" id="KB446539">
    <property type="protein sequence ID" value="EME44064.1"/>
    <property type="molecule type" value="Genomic_DNA"/>
</dbReference>
<dbReference type="OMA" id="KMDEWEE"/>
<dbReference type="Proteomes" id="UP000016933">
    <property type="component" value="Unassembled WGS sequence"/>
</dbReference>
<dbReference type="InterPro" id="IPR029178">
    <property type="entry name" value="Ecm11_C"/>
</dbReference>
<organism evidence="3 4">
    <name type="scientific">Dothistroma septosporum (strain NZE10 / CBS 128990)</name>
    <name type="common">Red band needle blight fungus</name>
    <name type="synonym">Mycosphaerella pini</name>
    <dbReference type="NCBI Taxonomy" id="675120"/>
    <lineage>
        <taxon>Eukaryota</taxon>
        <taxon>Fungi</taxon>
        <taxon>Dikarya</taxon>
        <taxon>Ascomycota</taxon>
        <taxon>Pezizomycotina</taxon>
        <taxon>Dothideomycetes</taxon>
        <taxon>Dothideomycetidae</taxon>
        <taxon>Mycosphaerellales</taxon>
        <taxon>Mycosphaerellaceae</taxon>
        <taxon>Dothistroma</taxon>
    </lineage>
</organism>
<proteinExistence type="predicted"/>
<dbReference type="PANTHER" id="PTHR28244">
    <property type="entry name" value="RNA POLYMERASE I-SPECIFIC TRANSCRIPTION INITIATION FACTOR RRN11"/>
    <property type="match status" value="1"/>
</dbReference>
<reference evidence="3 4" key="2">
    <citation type="journal article" date="2012" name="PLoS Pathog.">
        <title>Diverse lifestyles and strategies of plant pathogenesis encoded in the genomes of eighteen Dothideomycetes fungi.</title>
        <authorList>
            <person name="Ohm R.A."/>
            <person name="Feau N."/>
            <person name="Henrissat B."/>
            <person name="Schoch C.L."/>
            <person name="Horwitz B.A."/>
            <person name="Barry K.W."/>
            <person name="Condon B.J."/>
            <person name="Copeland A.C."/>
            <person name="Dhillon B."/>
            <person name="Glaser F."/>
            <person name="Hesse C.N."/>
            <person name="Kosti I."/>
            <person name="LaButti K."/>
            <person name="Lindquist E.A."/>
            <person name="Lucas S."/>
            <person name="Salamov A.A."/>
            <person name="Bradshaw R.E."/>
            <person name="Ciuffetti L."/>
            <person name="Hamelin R.C."/>
            <person name="Kema G.H.J."/>
            <person name="Lawrence C."/>
            <person name="Scott J.A."/>
            <person name="Spatafora J.W."/>
            <person name="Turgeon B.G."/>
            <person name="de Wit P.J.G.M."/>
            <person name="Zhong S."/>
            <person name="Goodwin S.B."/>
            <person name="Grigoriev I.V."/>
        </authorList>
    </citation>
    <scope>NUCLEOTIDE SEQUENCE [LARGE SCALE GENOMIC DNA]</scope>
    <source>
        <strain evidence="4">NZE10 / CBS 128990</strain>
    </source>
</reference>
<dbReference type="GO" id="GO:0042790">
    <property type="term" value="P:nucleolar large rRNA transcription by RNA polymerase I"/>
    <property type="evidence" value="ECO:0007669"/>
    <property type="project" value="TreeGrafter"/>
</dbReference>
<dbReference type="GO" id="GO:0070860">
    <property type="term" value="C:RNA polymerase I core factor complex"/>
    <property type="evidence" value="ECO:0007669"/>
    <property type="project" value="TreeGrafter"/>
</dbReference>
<dbReference type="GO" id="GO:0017025">
    <property type="term" value="F:TBP-class protein binding"/>
    <property type="evidence" value="ECO:0007669"/>
    <property type="project" value="TreeGrafter"/>
</dbReference>
<keyword evidence="4" id="KW-1185">Reference proteome</keyword>
<sequence>MSYSFLKNEPFDIDPQAEDLQLPEFQQHQTLEAMLQAVSGLPSQFQHAFFTSLPVEQWEEAGDWFLEQFGEVLKKFKAARQDKRKAAREFEHEIEQRHEAVSKKRKLTEDALSEMKKTGSVVLQCTPRKPKKTRGT</sequence>
<dbReference type="STRING" id="675120.N1PNR3"/>
<reference evidence="4" key="1">
    <citation type="journal article" date="2012" name="PLoS Genet.">
        <title>The genomes of the fungal plant pathogens Cladosporium fulvum and Dothistroma septosporum reveal adaptation to different hosts and lifestyles but also signatures of common ancestry.</title>
        <authorList>
            <person name="de Wit P.J.G.M."/>
            <person name="van der Burgt A."/>
            <person name="Oekmen B."/>
            <person name="Stergiopoulos I."/>
            <person name="Abd-Elsalam K.A."/>
            <person name="Aerts A.L."/>
            <person name="Bahkali A.H."/>
            <person name="Beenen H.G."/>
            <person name="Chettri P."/>
            <person name="Cox M.P."/>
            <person name="Datema E."/>
            <person name="de Vries R.P."/>
            <person name="Dhillon B."/>
            <person name="Ganley A.R."/>
            <person name="Griffiths S.A."/>
            <person name="Guo Y."/>
            <person name="Hamelin R.C."/>
            <person name="Henrissat B."/>
            <person name="Kabir M.S."/>
            <person name="Jashni M.K."/>
            <person name="Kema G."/>
            <person name="Klaubauf S."/>
            <person name="Lapidus A."/>
            <person name="Levasseur A."/>
            <person name="Lindquist E."/>
            <person name="Mehrabi R."/>
            <person name="Ohm R.A."/>
            <person name="Owen T.J."/>
            <person name="Salamov A."/>
            <person name="Schwelm A."/>
            <person name="Schijlen E."/>
            <person name="Sun H."/>
            <person name="van den Burg H.A."/>
            <person name="van Ham R.C.H.J."/>
            <person name="Zhang S."/>
            <person name="Goodwin S.B."/>
            <person name="Grigoriev I.V."/>
            <person name="Collemare J."/>
            <person name="Bradshaw R.E."/>
        </authorList>
    </citation>
    <scope>NUCLEOTIDE SEQUENCE [LARGE SCALE GENOMIC DNA]</scope>
    <source>
        <strain evidence="4">NZE10 / CBS 128990</strain>
    </source>
</reference>
<gene>
    <name evidence="3" type="ORF">DOTSEDRAFT_71763</name>
</gene>
<evidence type="ECO:0000259" key="2">
    <source>
        <dbReference type="Pfam" id="PF15463"/>
    </source>
</evidence>
<name>N1PNR3_DOTSN</name>
<evidence type="ECO:0000313" key="4">
    <source>
        <dbReference type="Proteomes" id="UP000016933"/>
    </source>
</evidence>
<dbReference type="eggNOG" id="ENOG502STPQ">
    <property type="taxonomic scope" value="Eukaryota"/>
</dbReference>